<organism evidence="3 4">
    <name type="scientific">Coprinopsis cinerea (strain Okayama-7 / 130 / ATCC MYA-4618 / FGSC 9003)</name>
    <name type="common">Inky cap fungus</name>
    <name type="synonym">Hormographiella aspergillata</name>
    <dbReference type="NCBI Taxonomy" id="240176"/>
    <lineage>
        <taxon>Eukaryota</taxon>
        <taxon>Fungi</taxon>
        <taxon>Dikarya</taxon>
        <taxon>Basidiomycota</taxon>
        <taxon>Agaricomycotina</taxon>
        <taxon>Agaricomycetes</taxon>
        <taxon>Agaricomycetidae</taxon>
        <taxon>Agaricales</taxon>
        <taxon>Agaricineae</taxon>
        <taxon>Psathyrellaceae</taxon>
        <taxon>Coprinopsis</taxon>
    </lineage>
</organism>
<dbReference type="EMBL" id="AACS02000006">
    <property type="protein sequence ID" value="EFI27464.1"/>
    <property type="molecule type" value="Genomic_DNA"/>
</dbReference>
<feature type="region of interest" description="Disordered" evidence="1">
    <location>
        <begin position="128"/>
        <end position="247"/>
    </location>
</feature>
<evidence type="ECO:0000256" key="1">
    <source>
        <dbReference type="SAM" id="MobiDB-lite"/>
    </source>
</evidence>
<feature type="compositionally biased region" description="Polar residues" evidence="1">
    <location>
        <begin position="177"/>
        <end position="200"/>
    </location>
</feature>
<evidence type="ECO:0000313" key="4">
    <source>
        <dbReference type="Proteomes" id="UP000001861"/>
    </source>
</evidence>
<dbReference type="VEuPathDB" id="FungiDB:CC1G_15499"/>
<feature type="compositionally biased region" description="Low complexity" evidence="1">
    <location>
        <begin position="149"/>
        <end position="160"/>
    </location>
</feature>
<comment type="caution">
    <text evidence="3">The sequence shown here is derived from an EMBL/GenBank/DDBJ whole genome shotgun (WGS) entry which is preliminary data.</text>
</comment>
<dbReference type="RefSeq" id="XP_002910958.1">
    <property type="nucleotide sequence ID" value="XM_002910912.1"/>
</dbReference>
<dbReference type="Gene3D" id="2.60.120.260">
    <property type="entry name" value="Galactose-binding domain-like"/>
    <property type="match status" value="1"/>
</dbReference>
<keyword evidence="2" id="KW-0812">Transmembrane</keyword>
<proteinExistence type="predicted"/>
<dbReference type="GeneID" id="9378482"/>
<feature type="compositionally biased region" description="Polar residues" evidence="1">
    <location>
        <begin position="355"/>
        <end position="364"/>
    </location>
</feature>
<evidence type="ECO:0000313" key="3">
    <source>
        <dbReference type="EMBL" id="EFI27464.1"/>
    </source>
</evidence>
<dbReference type="OMA" id="QMLVITH"/>
<dbReference type="Proteomes" id="UP000001861">
    <property type="component" value="Unassembled WGS sequence"/>
</dbReference>
<keyword evidence="4" id="KW-1185">Reference proteome</keyword>
<sequence length="377" mass="40092">MEVTTLDDRHPALVYSSGWSRSGDPEEYRETTSWTRTVGATVTVQFTGSRIVVFGTLSEGELPSSTYRVDNGPISVFTPNRMFTMRYRSQFYDSGALAPGTHTLVITNQTEDPDDFLYLDYLEVYRDTSQPETPAPSPPAPPPPPPSPSTTSTPRLAPTSISTRPPPNQSTPDAAETESSAIESVTTRRQPNGSSSTLVTDSFLDGVSSSLGTSDTHSSLPTADPPITPVGDISDATGSTDVAQSSNPSQGISLGVLIGSIAGVIGLTVFIIVIVLLLRRRKKRARRQRSSGEVLSVDNPSSTSTSNLVRQSSQAGQGGRISPFEATMSSFLRGSSNEPKGVPALVVDEEKGSPGTETISRSQDSPPPYQSHLSRGT</sequence>
<dbReference type="InParanoid" id="D6RN43"/>
<accession>D6RN43</accession>
<feature type="compositionally biased region" description="Low complexity" evidence="1">
    <location>
        <begin position="208"/>
        <end position="220"/>
    </location>
</feature>
<feature type="transmembrane region" description="Helical" evidence="2">
    <location>
        <begin position="254"/>
        <end position="278"/>
    </location>
</feature>
<dbReference type="HOGENOM" id="CLU_733647_0_0_1"/>
<feature type="compositionally biased region" description="Polar residues" evidence="1">
    <location>
        <begin position="236"/>
        <end position="247"/>
    </location>
</feature>
<feature type="compositionally biased region" description="Polar residues" evidence="1">
    <location>
        <begin position="298"/>
        <end position="315"/>
    </location>
</feature>
<name>D6RN43_COPC7</name>
<dbReference type="OrthoDB" id="3265734at2759"/>
<feature type="compositionally biased region" description="Pro residues" evidence="1">
    <location>
        <begin position="133"/>
        <end position="148"/>
    </location>
</feature>
<evidence type="ECO:0000256" key="2">
    <source>
        <dbReference type="SAM" id="Phobius"/>
    </source>
</evidence>
<keyword evidence="2" id="KW-0472">Membrane</keyword>
<gene>
    <name evidence="3" type="ORF">CC1G_15499</name>
</gene>
<protein>
    <submittedName>
        <fullName evidence="3">Uncharacterized protein</fullName>
    </submittedName>
</protein>
<dbReference type="KEGG" id="cci:CC1G_15499"/>
<dbReference type="AlphaFoldDB" id="D6RN43"/>
<keyword evidence="2" id="KW-1133">Transmembrane helix</keyword>
<feature type="compositionally biased region" description="Polar residues" evidence="1">
    <location>
        <begin position="327"/>
        <end position="338"/>
    </location>
</feature>
<feature type="region of interest" description="Disordered" evidence="1">
    <location>
        <begin position="287"/>
        <end position="377"/>
    </location>
</feature>
<reference evidence="3 4" key="1">
    <citation type="journal article" date="2010" name="Proc. Natl. Acad. Sci. U.S.A.">
        <title>Insights into evolution of multicellular fungi from the assembled chromosomes of the mushroom Coprinopsis cinerea (Coprinus cinereus).</title>
        <authorList>
            <person name="Stajich J.E."/>
            <person name="Wilke S.K."/>
            <person name="Ahren D."/>
            <person name="Au C.H."/>
            <person name="Birren B.W."/>
            <person name="Borodovsky M."/>
            <person name="Burns C."/>
            <person name="Canback B."/>
            <person name="Casselton L.A."/>
            <person name="Cheng C.K."/>
            <person name="Deng J."/>
            <person name="Dietrich F.S."/>
            <person name="Fargo D.C."/>
            <person name="Farman M.L."/>
            <person name="Gathman A.C."/>
            <person name="Goldberg J."/>
            <person name="Guigo R."/>
            <person name="Hoegger P.J."/>
            <person name="Hooker J.B."/>
            <person name="Huggins A."/>
            <person name="James T.Y."/>
            <person name="Kamada T."/>
            <person name="Kilaru S."/>
            <person name="Kodira C."/>
            <person name="Kues U."/>
            <person name="Kupfer D."/>
            <person name="Kwan H.S."/>
            <person name="Lomsadze A."/>
            <person name="Li W."/>
            <person name="Lilly W.W."/>
            <person name="Ma L.J."/>
            <person name="Mackey A.J."/>
            <person name="Manning G."/>
            <person name="Martin F."/>
            <person name="Muraguchi H."/>
            <person name="Natvig D.O."/>
            <person name="Palmerini H."/>
            <person name="Ramesh M.A."/>
            <person name="Rehmeyer C.J."/>
            <person name="Roe B.A."/>
            <person name="Shenoy N."/>
            <person name="Stanke M."/>
            <person name="Ter-Hovhannisyan V."/>
            <person name="Tunlid A."/>
            <person name="Velagapudi R."/>
            <person name="Vision T.J."/>
            <person name="Zeng Q."/>
            <person name="Zolan M.E."/>
            <person name="Pukkila P.J."/>
        </authorList>
    </citation>
    <scope>NUCLEOTIDE SEQUENCE [LARGE SCALE GENOMIC DNA]</scope>
    <source>
        <strain evidence="4">Okayama-7 / 130 / ATCC MYA-4618 / FGSC 9003</strain>
    </source>
</reference>